<dbReference type="PROSITE" id="PS51257">
    <property type="entry name" value="PROKAR_LIPOPROTEIN"/>
    <property type="match status" value="1"/>
</dbReference>
<name>A0ABW5PC22_9BACL</name>
<feature type="region of interest" description="Disordered" evidence="1">
    <location>
        <begin position="158"/>
        <end position="181"/>
    </location>
</feature>
<evidence type="ECO:0000313" key="2">
    <source>
        <dbReference type="EMBL" id="MFD2612780.1"/>
    </source>
</evidence>
<protein>
    <submittedName>
        <fullName evidence="2">YhcN/YlaJ family sporulation lipoprotein</fullName>
    </submittedName>
</protein>
<dbReference type="InterPro" id="IPR019076">
    <property type="entry name" value="Spore_lipoprot_YhcN/YlaJ-like"/>
</dbReference>
<organism evidence="2 3">
    <name type="scientific">Paenibacillus gansuensis</name>
    <dbReference type="NCBI Taxonomy" id="306542"/>
    <lineage>
        <taxon>Bacteria</taxon>
        <taxon>Bacillati</taxon>
        <taxon>Bacillota</taxon>
        <taxon>Bacilli</taxon>
        <taxon>Bacillales</taxon>
        <taxon>Paenibacillaceae</taxon>
        <taxon>Paenibacillus</taxon>
    </lineage>
</organism>
<accession>A0ABW5PC22</accession>
<keyword evidence="3" id="KW-1185">Reference proteome</keyword>
<comment type="caution">
    <text evidence="2">The sequence shown here is derived from an EMBL/GenBank/DDBJ whole genome shotgun (WGS) entry which is preliminary data.</text>
</comment>
<dbReference type="InterPro" id="IPR014247">
    <property type="entry name" value="Spore_lipoprot_YhcN/YlaJ"/>
</dbReference>
<sequence>MKTMCAVVIILSILAGCNKSSQNGAAPAPSHDKYYVKTEQTIPGRPVINDSKSVSAHLESLARSVPNVKGANCVVIGNTAIVGLDIDGKLDRSRVGTIKYAVAEALRKDPYGKYAIVTADMDIAQRIREIRQDIGNGHPVQGFANELTDIIGRIMPQLPRDVNTPDNGPDSGQNQLHRKSL</sequence>
<gene>
    <name evidence="2" type="ORF">ACFSUF_10140</name>
</gene>
<feature type="compositionally biased region" description="Polar residues" evidence="1">
    <location>
        <begin position="164"/>
        <end position="175"/>
    </location>
</feature>
<dbReference type="Pfam" id="PF09580">
    <property type="entry name" value="Spore_YhcN_YlaJ"/>
    <property type="match status" value="1"/>
</dbReference>
<dbReference type="Proteomes" id="UP001597541">
    <property type="component" value="Unassembled WGS sequence"/>
</dbReference>
<dbReference type="EMBL" id="JBHUME010000007">
    <property type="protein sequence ID" value="MFD2612780.1"/>
    <property type="molecule type" value="Genomic_DNA"/>
</dbReference>
<keyword evidence="2" id="KW-0449">Lipoprotein</keyword>
<evidence type="ECO:0000313" key="3">
    <source>
        <dbReference type="Proteomes" id="UP001597541"/>
    </source>
</evidence>
<reference evidence="3" key="1">
    <citation type="journal article" date="2019" name="Int. J. Syst. Evol. Microbiol.">
        <title>The Global Catalogue of Microorganisms (GCM) 10K type strain sequencing project: providing services to taxonomists for standard genome sequencing and annotation.</title>
        <authorList>
            <consortium name="The Broad Institute Genomics Platform"/>
            <consortium name="The Broad Institute Genome Sequencing Center for Infectious Disease"/>
            <person name="Wu L."/>
            <person name="Ma J."/>
        </authorList>
    </citation>
    <scope>NUCLEOTIDE SEQUENCE [LARGE SCALE GENOMIC DNA]</scope>
    <source>
        <strain evidence="3">KCTC 3950</strain>
    </source>
</reference>
<proteinExistence type="predicted"/>
<dbReference type="NCBIfam" id="TIGR02898">
    <property type="entry name" value="spore_YhcN_YlaJ"/>
    <property type="match status" value="1"/>
</dbReference>
<evidence type="ECO:0000256" key="1">
    <source>
        <dbReference type="SAM" id="MobiDB-lite"/>
    </source>
</evidence>
<dbReference type="RefSeq" id="WP_377602570.1">
    <property type="nucleotide sequence ID" value="NZ_JBHUME010000007.1"/>
</dbReference>